<dbReference type="InterPro" id="IPR002871">
    <property type="entry name" value="NIF_FeS_clus_asmbl_NifU_N"/>
</dbReference>
<dbReference type="EMBL" id="JSAN01000014">
    <property type="protein sequence ID" value="KIC74170.1"/>
    <property type="molecule type" value="Genomic_DNA"/>
</dbReference>
<comment type="caution">
    <text evidence="5">The sequence shown here is derived from an EMBL/GenBank/DDBJ whole genome shotgun (WGS) entry which is preliminary data.</text>
</comment>
<dbReference type="SUPFAM" id="SSF82649">
    <property type="entry name" value="SufE/NifU"/>
    <property type="match status" value="1"/>
</dbReference>
<evidence type="ECO:0000256" key="2">
    <source>
        <dbReference type="ARBA" id="ARBA00023231"/>
    </source>
</evidence>
<protein>
    <recommendedName>
        <fullName evidence="1">Nitrogen fixation protein NifU</fullName>
    </recommendedName>
</protein>
<accession>A0A0C1JST2</accession>
<feature type="domain" description="NIF system FeS cluster assembly NifU C-terminal" evidence="3">
    <location>
        <begin position="187"/>
        <end position="253"/>
    </location>
</feature>
<dbReference type="InterPro" id="IPR034904">
    <property type="entry name" value="FSCA_dom_sf"/>
</dbReference>
<dbReference type="AlphaFoldDB" id="A0A0C1JST2"/>
<dbReference type="Gene3D" id="3.90.1010.10">
    <property type="match status" value="1"/>
</dbReference>
<dbReference type="Pfam" id="PF01592">
    <property type="entry name" value="NifU_N"/>
    <property type="match status" value="1"/>
</dbReference>
<evidence type="ECO:0000259" key="4">
    <source>
        <dbReference type="Pfam" id="PF01592"/>
    </source>
</evidence>
<keyword evidence="2" id="KW-0535">Nitrogen fixation</keyword>
<dbReference type="Gene3D" id="3.30.300.130">
    <property type="entry name" value="Fe-S cluster assembly (FSCA)"/>
    <property type="match status" value="1"/>
</dbReference>
<dbReference type="GO" id="GO:0051536">
    <property type="term" value="F:iron-sulfur cluster binding"/>
    <property type="evidence" value="ECO:0007669"/>
    <property type="project" value="InterPro"/>
</dbReference>
<dbReference type="InterPro" id="IPR001075">
    <property type="entry name" value="NIF_FeS_clus_asmbl_NifU_C"/>
</dbReference>
<dbReference type="Proteomes" id="UP000031465">
    <property type="component" value="Unassembled WGS sequence"/>
</dbReference>
<evidence type="ECO:0000256" key="1">
    <source>
        <dbReference type="ARBA" id="ARBA00015278"/>
    </source>
</evidence>
<organism evidence="5 6">
    <name type="scientific">Candidatus Protochlamydia amoebophila</name>
    <dbReference type="NCBI Taxonomy" id="362787"/>
    <lineage>
        <taxon>Bacteria</taxon>
        <taxon>Pseudomonadati</taxon>
        <taxon>Chlamydiota</taxon>
        <taxon>Chlamydiia</taxon>
        <taxon>Parachlamydiales</taxon>
        <taxon>Parachlamydiaceae</taxon>
        <taxon>Candidatus Protochlamydia</taxon>
    </lineage>
</organism>
<reference evidence="5 6" key="1">
    <citation type="journal article" date="2014" name="Mol. Biol. Evol.">
        <title>Massive expansion of Ubiquitination-related gene families within the Chlamydiae.</title>
        <authorList>
            <person name="Domman D."/>
            <person name="Collingro A."/>
            <person name="Lagkouvardos I."/>
            <person name="Gehre L."/>
            <person name="Weinmaier T."/>
            <person name="Rattei T."/>
            <person name="Subtil A."/>
            <person name="Horn M."/>
        </authorList>
    </citation>
    <scope>NUCLEOTIDE SEQUENCE [LARGE SCALE GENOMIC DNA]</scope>
    <source>
        <strain evidence="5 6">EI2</strain>
    </source>
</reference>
<dbReference type="GO" id="GO:0005506">
    <property type="term" value="F:iron ion binding"/>
    <property type="evidence" value="ECO:0007669"/>
    <property type="project" value="InterPro"/>
</dbReference>
<dbReference type="GO" id="GO:0016226">
    <property type="term" value="P:iron-sulfur cluster assembly"/>
    <property type="evidence" value="ECO:0007669"/>
    <property type="project" value="InterPro"/>
</dbReference>
<feature type="domain" description="NIF system FeS cluster assembly NifU N-terminal" evidence="4">
    <location>
        <begin position="15"/>
        <end position="121"/>
    </location>
</feature>
<dbReference type="PATRIC" id="fig|362787.3.peg.188"/>
<name>A0A0C1JST2_9BACT</name>
<gene>
    <name evidence="5" type="ORF">DB44_AP00240</name>
</gene>
<dbReference type="SUPFAM" id="SSF117916">
    <property type="entry name" value="Fe-S cluster assembly (FSCA) domain-like"/>
    <property type="match status" value="1"/>
</dbReference>
<dbReference type="RefSeq" id="WP_039356091.1">
    <property type="nucleotide sequence ID" value="NZ_JSAN01000014.1"/>
</dbReference>
<sequence length="263" mass="29174">MTLQTLTQSFPWTRYSKKLLAKIDKPRCMGFFNKEQSEERAMRLIEGREGKLADGNSVILYWLVDPDDGIIVDAKFQAYGQSALLGAAEVACELVIGKNYDQAKRISVDLLDKQVRDKPDEAAFPKEASPHLNIILGAMENAAEKCLDIPLASSYVASPTPLDIGEVLEGGYPGWIELSLKQKINLIEEVLDRDVRPYIELDAGGVVVLDLVNDWELHIAYQGSCTSCFSATGTTLSYIQQIIRAKLHASLMVIPDLSTFHQN</sequence>
<evidence type="ECO:0000313" key="6">
    <source>
        <dbReference type="Proteomes" id="UP000031465"/>
    </source>
</evidence>
<dbReference type="Pfam" id="PF01106">
    <property type="entry name" value="NifU"/>
    <property type="match status" value="1"/>
</dbReference>
<proteinExistence type="predicted"/>
<evidence type="ECO:0000259" key="3">
    <source>
        <dbReference type="Pfam" id="PF01106"/>
    </source>
</evidence>
<evidence type="ECO:0000313" key="5">
    <source>
        <dbReference type="EMBL" id="KIC74170.1"/>
    </source>
</evidence>